<accession>A0AAW2Y953</accession>
<dbReference type="InterPro" id="IPR043128">
    <property type="entry name" value="Rev_trsase/Diguanyl_cyclase"/>
</dbReference>
<gene>
    <name evidence="1" type="ORF">Slati_0117300</name>
</gene>
<dbReference type="AlphaFoldDB" id="A0AAW2Y953"/>
<dbReference type="Gene3D" id="3.30.70.270">
    <property type="match status" value="1"/>
</dbReference>
<protein>
    <submittedName>
        <fullName evidence="1">Enzymatic polyprotein</fullName>
    </submittedName>
</protein>
<reference evidence="1" key="2">
    <citation type="journal article" date="2024" name="Plant">
        <title>Genomic evolution and insights into agronomic trait innovations of Sesamum species.</title>
        <authorList>
            <person name="Miao H."/>
            <person name="Wang L."/>
            <person name="Qu L."/>
            <person name="Liu H."/>
            <person name="Sun Y."/>
            <person name="Le M."/>
            <person name="Wang Q."/>
            <person name="Wei S."/>
            <person name="Zheng Y."/>
            <person name="Lin W."/>
            <person name="Duan Y."/>
            <person name="Cao H."/>
            <person name="Xiong S."/>
            <person name="Wang X."/>
            <person name="Wei L."/>
            <person name="Li C."/>
            <person name="Ma Q."/>
            <person name="Ju M."/>
            <person name="Zhao R."/>
            <person name="Li G."/>
            <person name="Mu C."/>
            <person name="Tian Q."/>
            <person name="Mei H."/>
            <person name="Zhang T."/>
            <person name="Gao T."/>
            <person name="Zhang H."/>
        </authorList>
    </citation>
    <scope>NUCLEOTIDE SEQUENCE</scope>
    <source>
        <strain evidence="1">KEN1</strain>
    </source>
</reference>
<organism evidence="1">
    <name type="scientific">Sesamum latifolium</name>
    <dbReference type="NCBI Taxonomy" id="2727402"/>
    <lineage>
        <taxon>Eukaryota</taxon>
        <taxon>Viridiplantae</taxon>
        <taxon>Streptophyta</taxon>
        <taxon>Embryophyta</taxon>
        <taxon>Tracheophyta</taxon>
        <taxon>Spermatophyta</taxon>
        <taxon>Magnoliopsida</taxon>
        <taxon>eudicotyledons</taxon>
        <taxon>Gunneridae</taxon>
        <taxon>Pentapetalae</taxon>
        <taxon>asterids</taxon>
        <taxon>lamiids</taxon>
        <taxon>Lamiales</taxon>
        <taxon>Pedaliaceae</taxon>
        <taxon>Sesamum</taxon>
    </lineage>
</organism>
<dbReference type="InterPro" id="IPR051320">
    <property type="entry name" value="Viral_Replic_Matur_Polypro"/>
</dbReference>
<comment type="caution">
    <text evidence="1">The sequence shown here is derived from an EMBL/GenBank/DDBJ whole genome shotgun (WGS) entry which is preliminary data.</text>
</comment>
<evidence type="ECO:0000313" key="1">
    <source>
        <dbReference type="EMBL" id="KAL0462297.1"/>
    </source>
</evidence>
<reference evidence="1" key="1">
    <citation type="submission" date="2020-06" db="EMBL/GenBank/DDBJ databases">
        <authorList>
            <person name="Li T."/>
            <person name="Hu X."/>
            <person name="Zhang T."/>
            <person name="Song X."/>
            <person name="Zhang H."/>
            <person name="Dai N."/>
            <person name="Sheng W."/>
            <person name="Hou X."/>
            <person name="Wei L."/>
        </authorList>
    </citation>
    <scope>NUCLEOTIDE SEQUENCE</scope>
    <source>
        <strain evidence="1">KEN1</strain>
        <tissue evidence="1">Leaf</tissue>
    </source>
</reference>
<dbReference type="SUPFAM" id="SSF56672">
    <property type="entry name" value="DNA/RNA polymerases"/>
    <property type="match status" value="1"/>
</dbReference>
<proteinExistence type="predicted"/>
<dbReference type="InterPro" id="IPR043502">
    <property type="entry name" value="DNA/RNA_pol_sf"/>
</dbReference>
<sequence length="156" mass="18172">MEDKNDMQEIIKEHIKLKFIEPGVSAYSSPSFLLRNQGEIKKESTIAVNKIEFLGILIGEAGIELQEYIVEKILNFSNVFKEKKQLQGFLGVVNFADIFIKDLARYKKNFQPLLKETETLKRKREEFHTQRVLRLKQVCNNLPKLAIPQHEDELVV</sequence>
<dbReference type="EMBL" id="JACGWN010000001">
    <property type="protein sequence ID" value="KAL0462297.1"/>
    <property type="molecule type" value="Genomic_DNA"/>
</dbReference>
<dbReference type="PANTHER" id="PTHR33064:SF37">
    <property type="entry name" value="RIBONUCLEASE H"/>
    <property type="match status" value="1"/>
</dbReference>
<dbReference type="PANTHER" id="PTHR33064">
    <property type="entry name" value="POL PROTEIN"/>
    <property type="match status" value="1"/>
</dbReference>
<name>A0AAW2Y953_9LAMI</name>